<comment type="caution">
    <text evidence="2">The sequence shown here is derived from an EMBL/GenBank/DDBJ whole genome shotgun (WGS) entry which is preliminary data.</text>
</comment>
<name>A0AAE1PU85_9EUCA</name>
<evidence type="ECO:0000313" key="3">
    <source>
        <dbReference type="Proteomes" id="UP001292094"/>
    </source>
</evidence>
<sequence length="100" mass="11008">MTVAQSANGHGRLKGNSPEGHVEGRRADCGRRTSALAAHNTLRPPPTPTPAECQRNDDLMAMRLYEVRVKQLSTPTLPLPILRSRLDHTPTPTRLLTPTH</sequence>
<evidence type="ECO:0000256" key="1">
    <source>
        <dbReference type="SAM" id="MobiDB-lite"/>
    </source>
</evidence>
<organism evidence="2 3">
    <name type="scientific">Petrolisthes manimaculis</name>
    <dbReference type="NCBI Taxonomy" id="1843537"/>
    <lineage>
        <taxon>Eukaryota</taxon>
        <taxon>Metazoa</taxon>
        <taxon>Ecdysozoa</taxon>
        <taxon>Arthropoda</taxon>
        <taxon>Crustacea</taxon>
        <taxon>Multicrustacea</taxon>
        <taxon>Malacostraca</taxon>
        <taxon>Eumalacostraca</taxon>
        <taxon>Eucarida</taxon>
        <taxon>Decapoda</taxon>
        <taxon>Pleocyemata</taxon>
        <taxon>Anomura</taxon>
        <taxon>Galatheoidea</taxon>
        <taxon>Porcellanidae</taxon>
        <taxon>Petrolisthes</taxon>
    </lineage>
</organism>
<gene>
    <name evidence="2" type="ORF">Pmani_014494</name>
</gene>
<dbReference type="EMBL" id="JAWZYT010001234">
    <property type="protein sequence ID" value="KAK4314213.1"/>
    <property type="molecule type" value="Genomic_DNA"/>
</dbReference>
<dbReference type="Proteomes" id="UP001292094">
    <property type="component" value="Unassembled WGS sequence"/>
</dbReference>
<feature type="compositionally biased region" description="Basic and acidic residues" evidence="1">
    <location>
        <begin position="20"/>
        <end position="31"/>
    </location>
</feature>
<evidence type="ECO:0000313" key="2">
    <source>
        <dbReference type="EMBL" id="KAK4314213.1"/>
    </source>
</evidence>
<feature type="region of interest" description="Disordered" evidence="1">
    <location>
        <begin position="1"/>
        <end position="53"/>
    </location>
</feature>
<accession>A0AAE1PU85</accession>
<keyword evidence="3" id="KW-1185">Reference proteome</keyword>
<reference evidence="2" key="1">
    <citation type="submission" date="2023-11" db="EMBL/GenBank/DDBJ databases">
        <title>Genome assemblies of two species of porcelain crab, Petrolisthes cinctipes and Petrolisthes manimaculis (Anomura: Porcellanidae).</title>
        <authorList>
            <person name="Angst P."/>
        </authorList>
    </citation>
    <scope>NUCLEOTIDE SEQUENCE</scope>
    <source>
        <strain evidence="2">PB745_02</strain>
        <tissue evidence="2">Gill</tissue>
    </source>
</reference>
<protein>
    <submittedName>
        <fullName evidence="2">Uncharacterized protein</fullName>
    </submittedName>
</protein>
<proteinExistence type="predicted"/>
<dbReference type="AlphaFoldDB" id="A0AAE1PU85"/>